<keyword evidence="3" id="KW-1185">Reference proteome</keyword>
<protein>
    <submittedName>
        <fullName evidence="2">Uncharacterized protein</fullName>
    </submittedName>
</protein>
<gene>
    <name evidence="2" type="ORF">MNOR_LOCUS16925</name>
</gene>
<organism evidence="2 3">
    <name type="scientific">Meganyctiphanes norvegica</name>
    <name type="common">Northern krill</name>
    <name type="synonym">Thysanopoda norvegica</name>
    <dbReference type="NCBI Taxonomy" id="48144"/>
    <lineage>
        <taxon>Eukaryota</taxon>
        <taxon>Metazoa</taxon>
        <taxon>Ecdysozoa</taxon>
        <taxon>Arthropoda</taxon>
        <taxon>Crustacea</taxon>
        <taxon>Multicrustacea</taxon>
        <taxon>Malacostraca</taxon>
        <taxon>Eumalacostraca</taxon>
        <taxon>Eucarida</taxon>
        <taxon>Euphausiacea</taxon>
        <taxon>Euphausiidae</taxon>
        <taxon>Meganyctiphanes</taxon>
    </lineage>
</organism>
<dbReference type="AlphaFoldDB" id="A0AAV2QTI3"/>
<feature type="signal peptide" evidence="1">
    <location>
        <begin position="1"/>
        <end position="24"/>
    </location>
</feature>
<reference evidence="2 3" key="1">
    <citation type="submission" date="2024-05" db="EMBL/GenBank/DDBJ databases">
        <authorList>
            <person name="Wallberg A."/>
        </authorList>
    </citation>
    <scope>NUCLEOTIDE SEQUENCE [LARGE SCALE GENOMIC DNA]</scope>
</reference>
<proteinExistence type="predicted"/>
<evidence type="ECO:0000256" key="1">
    <source>
        <dbReference type="SAM" id="SignalP"/>
    </source>
</evidence>
<sequence length="116" mass="13112">MTTMDKYTVLWLICVVAGVQITSAIICYDCIDTPGISDHWTYDPNCAAYDYHGSNYTTDGNEVCYILYTDNGSVTRGRVNEGVHQEGDCRFEFGFVQCYCETDYCNTGSYCEQCVH</sequence>
<keyword evidence="1" id="KW-0732">Signal</keyword>
<name>A0AAV2QTI3_MEGNR</name>
<evidence type="ECO:0000313" key="3">
    <source>
        <dbReference type="Proteomes" id="UP001497623"/>
    </source>
</evidence>
<accession>A0AAV2QTI3</accession>
<dbReference type="EMBL" id="CAXKWB010011366">
    <property type="protein sequence ID" value="CAL4101025.1"/>
    <property type="molecule type" value="Genomic_DNA"/>
</dbReference>
<evidence type="ECO:0000313" key="2">
    <source>
        <dbReference type="EMBL" id="CAL4101025.1"/>
    </source>
</evidence>
<dbReference type="Proteomes" id="UP001497623">
    <property type="component" value="Unassembled WGS sequence"/>
</dbReference>
<comment type="caution">
    <text evidence="2">The sequence shown here is derived from an EMBL/GenBank/DDBJ whole genome shotgun (WGS) entry which is preliminary data.</text>
</comment>
<feature type="chain" id="PRO_5043752240" evidence="1">
    <location>
        <begin position="25"/>
        <end position="116"/>
    </location>
</feature>